<dbReference type="CDD" id="cd05327">
    <property type="entry name" value="retinol-DH_like_SDR_c_like"/>
    <property type="match status" value="1"/>
</dbReference>
<reference evidence="4 5" key="1">
    <citation type="submission" date="2021-06" db="EMBL/GenBank/DDBJ databases">
        <title>A haploid diamondback moth (Plutella xylostella L.) genome assembly resolves 31 chromosomes and identifies a diamide resistance mutation.</title>
        <authorList>
            <person name="Ward C.M."/>
            <person name="Perry K.D."/>
            <person name="Baker G."/>
            <person name="Powis K."/>
            <person name="Heckel D.G."/>
            <person name="Baxter S.W."/>
        </authorList>
    </citation>
    <scope>NUCLEOTIDE SEQUENCE [LARGE SCALE GENOMIC DNA]</scope>
    <source>
        <strain evidence="4 5">LV</strain>
        <tissue evidence="4">Single pupa</tissue>
    </source>
</reference>
<dbReference type="InterPro" id="IPR036291">
    <property type="entry name" value="NAD(P)-bd_dom_sf"/>
</dbReference>
<evidence type="ECO:0000313" key="5">
    <source>
        <dbReference type="Proteomes" id="UP000823941"/>
    </source>
</evidence>
<keyword evidence="3" id="KW-0732">Signal</keyword>
<dbReference type="PANTHER" id="PTHR43157:SF31">
    <property type="entry name" value="PHOSPHATIDYLINOSITOL-GLYCAN BIOSYNTHESIS CLASS F PROTEIN"/>
    <property type="match status" value="1"/>
</dbReference>
<evidence type="ECO:0000256" key="2">
    <source>
        <dbReference type="RuleBase" id="RU000363"/>
    </source>
</evidence>
<evidence type="ECO:0000256" key="1">
    <source>
        <dbReference type="ARBA" id="ARBA00023002"/>
    </source>
</evidence>
<comment type="caution">
    <text evidence="4">The sequence shown here is derived from an EMBL/GenBank/DDBJ whole genome shotgun (WGS) entry which is preliminary data.</text>
</comment>
<sequence>MSFFIVFSCIIIILIVVSVYQKLTNAYCKSKVSLKGKTAIVTGGTAGMGLEIAKDFARRGARVIIVCPFEHEGENAREEIVRETKNEDIVFQHLDLGSLKSVRKFANNILKTEERLDILMNNAGVGIPADILTDDGLHLIMQINYFGHFLLTILLLPLLKKTGQSRVINTASVLHYIGTFDKHRWNCTGQYLVRVYGNSKYCLIPFSRQLTKRLKGTGVVVNCVDPGAVGTRIFDSIRVPLLGIIARVGSHCIFKTVVEGAQTAIYASVDEAAGSVSGEYFKNCRQTRGVSSAYDDALASAVWKESVKCVQLSDEEYRKSF</sequence>
<keyword evidence="1" id="KW-0560">Oxidoreductase</keyword>
<dbReference type="PANTHER" id="PTHR43157">
    <property type="entry name" value="PHOSPHATIDYLINOSITOL-GLYCAN BIOSYNTHESIS CLASS F PROTEIN-RELATED"/>
    <property type="match status" value="1"/>
</dbReference>
<keyword evidence="5" id="KW-1185">Reference proteome</keyword>
<proteinExistence type="inferred from homology"/>
<dbReference type="EMBL" id="JAHIBW010000022">
    <property type="protein sequence ID" value="KAG7299337.1"/>
    <property type="molecule type" value="Genomic_DNA"/>
</dbReference>
<dbReference type="Proteomes" id="UP000823941">
    <property type="component" value="Chromosome 22"/>
</dbReference>
<dbReference type="Gene3D" id="3.40.50.720">
    <property type="entry name" value="NAD(P)-binding Rossmann-like Domain"/>
    <property type="match status" value="1"/>
</dbReference>
<gene>
    <name evidence="4" type="ORF">JYU34_016265</name>
</gene>
<protein>
    <submittedName>
        <fullName evidence="4">Uncharacterized protein</fullName>
    </submittedName>
</protein>
<dbReference type="SUPFAM" id="SSF51735">
    <property type="entry name" value="NAD(P)-binding Rossmann-fold domains"/>
    <property type="match status" value="1"/>
</dbReference>
<dbReference type="Pfam" id="PF00106">
    <property type="entry name" value="adh_short"/>
    <property type="match status" value="1"/>
</dbReference>
<dbReference type="InterPro" id="IPR002347">
    <property type="entry name" value="SDR_fam"/>
</dbReference>
<evidence type="ECO:0000256" key="3">
    <source>
        <dbReference type="SAM" id="SignalP"/>
    </source>
</evidence>
<dbReference type="PRINTS" id="PR00080">
    <property type="entry name" value="SDRFAMILY"/>
</dbReference>
<dbReference type="PRINTS" id="PR00081">
    <property type="entry name" value="GDHRDH"/>
</dbReference>
<organism evidence="4 5">
    <name type="scientific">Plutella xylostella</name>
    <name type="common">Diamondback moth</name>
    <name type="synonym">Plutella maculipennis</name>
    <dbReference type="NCBI Taxonomy" id="51655"/>
    <lineage>
        <taxon>Eukaryota</taxon>
        <taxon>Metazoa</taxon>
        <taxon>Ecdysozoa</taxon>
        <taxon>Arthropoda</taxon>
        <taxon>Hexapoda</taxon>
        <taxon>Insecta</taxon>
        <taxon>Pterygota</taxon>
        <taxon>Neoptera</taxon>
        <taxon>Endopterygota</taxon>
        <taxon>Lepidoptera</taxon>
        <taxon>Glossata</taxon>
        <taxon>Ditrysia</taxon>
        <taxon>Yponomeutoidea</taxon>
        <taxon>Plutellidae</taxon>
        <taxon>Plutella</taxon>
    </lineage>
</organism>
<name>A0ABQ7Q281_PLUXY</name>
<feature type="signal peptide" evidence="3">
    <location>
        <begin position="1"/>
        <end position="26"/>
    </location>
</feature>
<comment type="similarity">
    <text evidence="2">Belongs to the short-chain dehydrogenases/reductases (SDR) family.</text>
</comment>
<accession>A0ABQ7Q281</accession>
<feature type="chain" id="PRO_5046142600" evidence="3">
    <location>
        <begin position="27"/>
        <end position="321"/>
    </location>
</feature>
<evidence type="ECO:0000313" key="4">
    <source>
        <dbReference type="EMBL" id="KAG7299337.1"/>
    </source>
</evidence>